<dbReference type="InterPro" id="IPR005229">
    <property type="entry name" value="YicC/YloC-like"/>
</dbReference>
<evidence type="ECO:0000256" key="3">
    <source>
        <dbReference type="ARBA" id="ARBA00022759"/>
    </source>
</evidence>
<comment type="cofactor">
    <cofactor evidence="1">
        <name>a divalent metal cation</name>
        <dbReference type="ChEBI" id="CHEBI:60240"/>
    </cofactor>
</comment>
<dbReference type="InterPro" id="IPR013551">
    <property type="entry name" value="YicC-like_C"/>
</dbReference>
<evidence type="ECO:0000313" key="8">
    <source>
        <dbReference type="EMBL" id="TCJ82829.1"/>
    </source>
</evidence>
<dbReference type="GO" id="GO:0004521">
    <property type="term" value="F:RNA endonuclease activity"/>
    <property type="evidence" value="ECO:0007669"/>
    <property type="project" value="InterPro"/>
</dbReference>
<dbReference type="RefSeq" id="WP_131907329.1">
    <property type="nucleotide sequence ID" value="NZ_SMFQ01000005.1"/>
</dbReference>
<comment type="similarity">
    <text evidence="5">Belongs to the YicC/YloC family.</text>
</comment>
<evidence type="ECO:0000313" key="9">
    <source>
        <dbReference type="Proteomes" id="UP000294887"/>
    </source>
</evidence>
<dbReference type="Pfam" id="PF08340">
    <property type="entry name" value="YicC-like_C"/>
    <property type="match status" value="1"/>
</dbReference>
<dbReference type="EMBL" id="SMFQ01000005">
    <property type="protein sequence ID" value="TCJ82829.1"/>
    <property type="molecule type" value="Genomic_DNA"/>
</dbReference>
<protein>
    <submittedName>
        <fullName evidence="8">Uncharacterized protein (TIGR00255 family)</fullName>
    </submittedName>
</protein>
<accession>A0A4R1ESZ1</accession>
<name>A0A4R1ESZ1_9GAMM</name>
<sequence>MLKSMTAFSNCEVTVDDTVLIWEIRSVNHRFLDASVYLPEGFHAEENNFKDALKKKLGRGKVDAKLICKVDENQAKGAVQLNEQAIKELLDAKHKLEFLSKKALGLSTMDILNWPGVMEENQHDLSVHLEAAKTLFAKALDGLVKSREEEGARLKTLILTRANSVSEIVVDVKKRRIEVNNAVREKALKKLSEIDVAVDENRLEQELVYLLQRLDVDEELDRLDSHVEELKAVLERDEPIGRRLDFLMQELNREANTLASKANDGETTKGAVELKVLIEQMREQVMNIE</sequence>
<proteinExistence type="inferred from homology"/>
<reference evidence="8 9" key="1">
    <citation type="submission" date="2019-03" db="EMBL/GenBank/DDBJ databases">
        <title>Genomic Encyclopedia of Type Strains, Phase IV (KMG-IV): sequencing the most valuable type-strain genomes for metagenomic binning, comparative biology and taxonomic classification.</title>
        <authorList>
            <person name="Goeker M."/>
        </authorList>
    </citation>
    <scope>NUCLEOTIDE SEQUENCE [LARGE SCALE GENOMIC DNA]</scope>
    <source>
        <strain evidence="8 9">DSM 24830</strain>
    </source>
</reference>
<keyword evidence="3" id="KW-0255">Endonuclease</keyword>
<comment type="caution">
    <text evidence="8">The sequence shown here is derived from an EMBL/GenBank/DDBJ whole genome shotgun (WGS) entry which is preliminary data.</text>
</comment>
<evidence type="ECO:0000259" key="6">
    <source>
        <dbReference type="Pfam" id="PF03755"/>
    </source>
</evidence>
<dbReference type="Pfam" id="PF03755">
    <property type="entry name" value="YicC-like_N"/>
    <property type="match status" value="1"/>
</dbReference>
<dbReference type="NCBIfam" id="TIGR00255">
    <property type="entry name" value="YicC/YloC family endoribonuclease"/>
    <property type="match status" value="1"/>
</dbReference>
<dbReference type="InterPro" id="IPR013527">
    <property type="entry name" value="YicC-like_N"/>
</dbReference>
<keyword evidence="4" id="KW-0378">Hydrolase</keyword>
<evidence type="ECO:0000256" key="5">
    <source>
        <dbReference type="ARBA" id="ARBA00035648"/>
    </source>
</evidence>
<dbReference type="PANTHER" id="PTHR30636">
    <property type="entry name" value="UPF0701 PROTEIN YICC"/>
    <property type="match status" value="1"/>
</dbReference>
<keyword evidence="2" id="KW-0540">Nuclease</keyword>
<evidence type="ECO:0000256" key="2">
    <source>
        <dbReference type="ARBA" id="ARBA00022722"/>
    </source>
</evidence>
<evidence type="ECO:0000259" key="7">
    <source>
        <dbReference type="Pfam" id="PF08340"/>
    </source>
</evidence>
<dbReference type="GO" id="GO:0016787">
    <property type="term" value="F:hydrolase activity"/>
    <property type="evidence" value="ECO:0007669"/>
    <property type="project" value="UniProtKB-KW"/>
</dbReference>
<keyword evidence="9" id="KW-1185">Reference proteome</keyword>
<dbReference type="AlphaFoldDB" id="A0A4R1ESZ1"/>
<evidence type="ECO:0000256" key="1">
    <source>
        <dbReference type="ARBA" id="ARBA00001968"/>
    </source>
</evidence>
<feature type="domain" description="Endoribonuclease YicC-like N-terminal" evidence="6">
    <location>
        <begin position="2"/>
        <end position="155"/>
    </location>
</feature>
<dbReference type="Proteomes" id="UP000294887">
    <property type="component" value="Unassembled WGS sequence"/>
</dbReference>
<gene>
    <name evidence="8" type="ORF">EV695_3565</name>
</gene>
<evidence type="ECO:0000256" key="4">
    <source>
        <dbReference type="ARBA" id="ARBA00022801"/>
    </source>
</evidence>
<dbReference type="OrthoDB" id="9771229at2"/>
<dbReference type="PANTHER" id="PTHR30636:SF3">
    <property type="entry name" value="UPF0701 PROTEIN YICC"/>
    <property type="match status" value="1"/>
</dbReference>
<feature type="domain" description="Endoribonuclease YicC-like C-terminal" evidence="7">
    <location>
        <begin position="173"/>
        <end position="289"/>
    </location>
</feature>
<organism evidence="8 9">
    <name type="scientific">Cocleimonas flava</name>
    <dbReference type="NCBI Taxonomy" id="634765"/>
    <lineage>
        <taxon>Bacteria</taxon>
        <taxon>Pseudomonadati</taxon>
        <taxon>Pseudomonadota</taxon>
        <taxon>Gammaproteobacteria</taxon>
        <taxon>Thiotrichales</taxon>
        <taxon>Thiotrichaceae</taxon>
        <taxon>Cocleimonas</taxon>
    </lineage>
</organism>